<comment type="caution">
    <text evidence="1">The sequence shown here is derived from an EMBL/GenBank/DDBJ whole genome shotgun (WGS) entry which is preliminary data.</text>
</comment>
<accession>A0ACC1HR11</accession>
<feature type="non-terminal residue" evidence="1">
    <location>
        <position position="214"/>
    </location>
</feature>
<keyword evidence="2" id="KW-1185">Reference proteome</keyword>
<dbReference type="EC" id="3.6.1.62" evidence="1"/>
<dbReference type="EMBL" id="JAMZIH010000905">
    <property type="protein sequence ID" value="KAJ1678726.1"/>
    <property type="molecule type" value="Genomic_DNA"/>
</dbReference>
<name>A0ACC1HR11_9FUNG</name>
<reference evidence="1" key="1">
    <citation type="submission" date="2022-06" db="EMBL/GenBank/DDBJ databases">
        <title>Phylogenomic reconstructions and comparative analyses of Kickxellomycotina fungi.</title>
        <authorList>
            <person name="Reynolds N.K."/>
            <person name="Stajich J.E."/>
            <person name="Barry K."/>
            <person name="Grigoriev I.V."/>
            <person name="Crous P."/>
            <person name="Smith M.E."/>
        </authorList>
    </citation>
    <scope>NUCLEOTIDE SEQUENCE</scope>
    <source>
        <strain evidence="1">RSA 2271</strain>
    </source>
</reference>
<dbReference type="Proteomes" id="UP001145114">
    <property type="component" value="Unassembled WGS sequence"/>
</dbReference>
<protein>
    <submittedName>
        <fullName evidence="1">mRNA-decapping enzyme subunit 2</fullName>
        <ecNumber evidence="1">3.6.1.62</ecNumber>
    </submittedName>
</protein>
<evidence type="ECO:0000313" key="2">
    <source>
        <dbReference type="Proteomes" id="UP001145114"/>
    </source>
</evidence>
<sequence>MTSRITLSAVLDDLASRFIINVPEEESQAIERICFQIEQAHWFYEDFTRKSHPYLPSMSPKNFAAQMFQHCPLLSQWGPNPDIAYKRFLEYKFQVPVLLVKGWNSRSSWGFPRGKINKDEPEWECAQREVFEETGFNILPYMNKDDWLEMMVSNQKIRLYYIPNIPESTEFKPMTRGEISGIEWHSIDVLPSYSKSNKPRQAGEGKYYMIKPFV</sequence>
<gene>
    <name evidence="1" type="primary">DCP2</name>
    <name evidence="1" type="ORF">EV182_003470</name>
</gene>
<proteinExistence type="predicted"/>
<evidence type="ECO:0000313" key="1">
    <source>
        <dbReference type="EMBL" id="KAJ1678726.1"/>
    </source>
</evidence>
<keyword evidence="1" id="KW-0378">Hydrolase</keyword>
<organism evidence="1 2">
    <name type="scientific">Spiromyces aspiralis</name>
    <dbReference type="NCBI Taxonomy" id="68401"/>
    <lineage>
        <taxon>Eukaryota</taxon>
        <taxon>Fungi</taxon>
        <taxon>Fungi incertae sedis</taxon>
        <taxon>Zoopagomycota</taxon>
        <taxon>Kickxellomycotina</taxon>
        <taxon>Kickxellomycetes</taxon>
        <taxon>Kickxellales</taxon>
        <taxon>Kickxellaceae</taxon>
        <taxon>Spiromyces</taxon>
    </lineage>
</organism>